<name>A0A8C8SLQ8_9SAUR</name>
<sequence length="245" mass="27632">MDRVIFCVFLEVDYKIFKKKMSEYFPTDDDNEEENEISEDTEVLEQTGQSPSPVKCKAKKPENQKDDNEDVNSKEEKQSTEEPEGHSQEADEAKPTAVPSPPSEEGVELCKDTESSKDSKVTEENDPAHHAMCEEDQDEELQDISTIDEMKTQTDSQSSCMETEEPLLNKDDEMKAEKPTVPRVHEDKEGSKEEEKGAAQGKEKTSAELMKVEDSCDTENISSNDAEMNSQVESIDELSEMQSED</sequence>
<dbReference type="AlphaFoldDB" id="A0A8C8SLQ8"/>
<protein>
    <submittedName>
        <fullName evidence="2">Uncharacterized protein</fullName>
    </submittedName>
</protein>
<feature type="region of interest" description="Disordered" evidence="1">
    <location>
        <begin position="22"/>
        <end position="245"/>
    </location>
</feature>
<keyword evidence="3" id="KW-1185">Reference proteome</keyword>
<reference evidence="2" key="1">
    <citation type="submission" date="2025-08" db="UniProtKB">
        <authorList>
            <consortium name="Ensembl"/>
        </authorList>
    </citation>
    <scope>IDENTIFICATION</scope>
</reference>
<feature type="compositionally biased region" description="Acidic residues" evidence="1">
    <location>
        <begin position="234"/>
        <end position="245"/>
    </location>
</feature>
<feature type="compositionally biased region" description="Basic and acidic residues" evidence="1">
    <location>
        <begin position="59"/>
        <end position="94"/>
    </location>
</feature>
<feature type="compositionally biased region" description="Acidic residues" evidence="1">
    <location>
        <begin position="26"/>
        <end position="43"/>
    </location>
</feature>
<evidence type="ECO:0000313" key="3">
    <source>
        <dbReference type="Proteomes" id="UP000694393"/>
    </source>
</evidence>
<dbReference type="Proteomes" id="UP000694393">
    <property type="component" value="Unplaced"/>
</dbReference>
<organism evidence="2 3">
    <name type="scientific">Pelusios castaneus</name>
    <name type="common">West African mud turtle</name>
    <dbReference type="NCBI Taxonomy" id="367368"/>
    <lineage>
        <taxon>Eukaryota</taxon>
        <taxon>Metazoa</taxon>
        <taxon>Chordata</taxon>
        <taxon>Craniata</taxon>
        <taxon>Vertebrata</taxon>
        <taxon>Euteleostomi</taxon>
        <taxon>Archelosauria</taxon>
        <taxon>Testudinata</taxon>
        <taxon>Testudines</taxon>
        <taxon>Pleurodira</taxon>
        <taxon>Pelomedusidae</taxon>
        <taxon>Pelusios</taxon>
    </lineage>
</organism>
<evidence type="ECO:0000313" key="2">
    <source>
        <dbReference type="Ensembl" id="ENSPCEP00000021677.1"/>
    </source>
</evidence>
<accession>A0A8C8SLQ8</accession>
<reference evidence="2" key="2">
    <citation type="submission" date="2025-09" db="UniProtKB">
        <authorList>
            <consortium name="Ensembl"/>
        </authorList>
    </citation>
    <scope>IDENTIFICATION</scope>
</reference>
<feature type="compositionally biased region" description="Basic and acidic residues" evidence="1">
    <location>
        <begin position="108"/>
        <end position="133"/>
    </location>
</feature>
<feature type="compositionally biased region" description="Polar residues" evidence="1">
    <location>
        <begin position="218"/>
        <end position="233"/>
    </location>
</feature>
<evidence type="ECO:0000256" key="1">
    <source>
        <dbReference type="SAM" id="MobiDB-lite"/>
    </source>
</evidence>
<feature type="compositionally biased region" description="Basic and acidic residues" evidence="1">
    <location>
        <begin position="167"/>
        <end position="214"/>
    </location>
</feature>
<dbReference type="Ensembl" id="ENSPCET00000022419.1">
    <property type="protein sequence ID" value="ENSPCEP00000021677.1"/>
    <property type="gene ID" value="ENSPCEG00000016651.1"/>
</dbReference>
<proteinExistence type="predicted"/>